<feature type="domain" description="BD-FAE-like" evidence="3">
    <location>
        <begin position="65"/>
        <end position="259"/>
    </location>
</feature>
<evidence type="ECO:0000259" key="3">
    <source>
        <dbReference type="Pfam" id="PF20434"/>
    </source>
</evidence>
<gene>
    <name evidence="4" type="ORF">C6Y40_18970</name>
</gene>
<organism evidence="4 5">
    <name type="scientific">Alteromonas alba</name>
    <dbReference type="NCBI Taxonomy" id="2079529"/>
    <lineage>
        <taxon>Bacteria</taxon>
        <taxon>Pseudomonadati</taxon>
        <taxon>Pseudomonadota</taxon>
        <taxon>Gammaproteobacteria</taxon>
        <taxon>Alteromonadales</taxon>
        <taxon>Alteromonadaceae</taxon>
        <taxon>Alteromonas/Salinimonas group</taxon>
        <taxon>Alteromonas</taxon>
    </lineage>
</organism>
<dbReference type="Proteomes" id="UP000238949">
    <property type="component" value="Unassembled WGS sequence"/>
</dbReference>
<dbReference type="RefSeq" id="WP_105935974.1">
    <property type="nucleotide sequence ID" value="NZ_PVNP01000193.1"/>
</dbReference>
<protein>
    <submittedName>
        <fullName evidence="4">Alpha/beta hydrolase</fullName>
    </submittedName>
</protein>
<dbReference type="Gene3D" id="3.40.50.1820">
    <property type="entry name" value="alpha/beta hydrolase"/>
    <property type="match status" value="1"/>
</dbReference>
<dbReference type="AlphaFoldDB" id="A0A2S9V6C6"/>
<keyword evidence="2" id="KW-0732">Signal</keyword>
<proteinExistence type="predicted"/>
<evidence type="ECO:0000256" key="1">
    <source>
        <dbReference type="ARBA" id="ARBA00022801"/>
    </source>
</evidence>
<sequence>MKLSTLVTSLLLVVSFSAQSAIRKLDLELYPQGIPGAIDTSNQGKLFDERFNDRFITAISKPSLTLYLPESKAVEKTVIICPGGGYFGVSSIKEGQEVAERFAENGVAAAVLWYRMPNPATMEIPHEGPLQDLQQAFYRLQQGGEQWQLSQSKFGVMGFSAGGHLAATGATHFAQPVIDSYDAKVLRPAFQILIYPVISMQANNTHEGSRNLLLGEQPEAALVTAYSNELQATEQTPPAYIVHANDDSVVVVDNALEYYAALREKNVAVRMLLLEEGGHGFGMRHKVDWFTGVLDWVKAQ</sequence>
<dbReference type="PANTHER" id="PTHR48081:SF6">
    <property type="entry name" value="PEPTIDASE S9 PROLYL OLIGOPEPTIDASE CATALYTIC DOMAIN-CONTAINING PROTEIN"/>
    <property type="match status" value="1"/>
</dbReference>
<dbReference type="PANTHER" id="PTHR48081">
    <property type="entry name" value="AB HYDROLASE SUPERFAMILY PROTEIN C4A8.06C"/>
    <property type="match status" value="1"/>
</dbReference>
<evidence type="ECO:0000256" key="2">
    <source>
        <dbReference type="SAM" id="SignalP"/>
    </source>
</evidence>
<evidence type="ECO:0000313" key="4">
    <source>
        <dbReference type="EMBL" id="PRO72006.1"/>
    </source>
</evidence>
<feature type="chain" id="PRO_5015530506" evidence="2">
    <location>
        <begin position="21"/>
        <end position="300"/>
    </location>
</feature>
<comment type="caution">
    <text evidence="4">The sequence shown here is derived from an EMBL/GenBank/DDBJ whole genome shotgun (WGS) entry which is preliminary data.</text>
</comment>
<evidence type="ECO:0000313" key="5">
    <source>
        <dbReference type="Proteomes" id="UP000238949"/>
    </source>
</evidence>
<keyword evidence="1 4" id="KW-0378">Hydrolase</keyword>
<dbReference type="InterPro" id="IPR029058">
    <property type="entry name" value="AB_hydrolase_fold"/>
</dbReference>
<feature type="signal peptide" evidence="2">
    <location>
        <begin position="1"/>
        <end position="20"/>
    </location>
</feature>
<dbReference type="EMBL" id="PVNP01000193">
    <property type="protein sequence ID" value="PRO72006.1"/>
    <property type="molecule type" value="Genomic_DNA"/>
</dbReference>
<dbReference type="InterPro" id="IPR049492">
    <property type="entry name" value="BD-FAE-like_dom"/>
</dbReference>
<name>A0A2S9V6C6_9ALTE</name>
<dbReference type="GO" id="GO:0016787">
    <property type="term" value="F:hydrolase activity"/>
    <property type="evidence" value="ECO:0007669"/>
    <property type="project" value="UniProtKB-KW"/>
</dbReference>
<reference evidence="5" key="1">
    <citation type="journal article" date="2020" name="Int. J. Syst. Evol. Microbiol.">
        <title>Alteromonas alba sp. nov., a marine bacterium isolated from the seawater of the West Pacific Ocean.</title>
        <authorList>
            <person name="Sun C."/>
            <person name="Wu Y.-H."/>
            <person name="Xamxidin M."/>
            <person name="Cheng H."/>
            <person name="Xu X.-W."/>
        </authorList>
    </citation>
    <scope>NUCLEOTIDE SEQUENCE [LARGE SCALE GENOMIC DNA]</scope>
    <source>
        <strain evidence="5">190</strain>
    </source>
</reference>
<dbReference type="OrthoDB" id="9771666at2"/>
<keyword evidence="5" id="KW-1185">Reference proteome</keyword>
<dbReference type="SUPFAM" id="SSF53474">
    <property type="entry name" value="alpha/beta-Hydrolases"/>
    <property type="match status" value="1"/>
</dbReference>
<dbReference type="InterPro" id="IPR050300">
    <property type="entry name" value="GDXG_lipolytic_enzyme"/>
</dbReference>
<accession>A0A2S9V6C6</accession>
<dbReference type="Pfam" id="PF20434">
    <property type="entry name" value="BD-FAE"/>
    <property type="match status" value="1"/>
</dbReference>